<keyword evidence="7" id="KW-0449">Lipoprotein</keyword>
<proteinExistence type="inferred from homology"/>
<dbReference type="NCBIfam" id="TIGR02887">
    <property type="entry name" value="spore_ger_x_C"/>
    <property type="match status" value="1"/>
</dbReference>
<dbReference type="PROSITE" id="PS51257">
    <property type="entry name" value="PROKAR_LIPOPROTEIN"/>
    <property type="match status" value="1"/>
</dbReference>
<comment type="caution">
    <text evidence="10">The sequence shown here is derived from an EMBL/GenBank/DDBJ whole genome shotgun (WGS) entry which is preliminary data.</text>
</comment>
<dbReference type="InterPro" id="IPR046953">
    <property type="entry name" value="Spore_GerAC-like_C"/>
</dbReference>
<evidence type="ECO:0000313" key="11">
    <source>
        <dbReference type="Proteomes" id="UP001285921"/>
    </source>
</evidence>
<feature type="domain" description="Spore germination protein N-terminal" evidence="9">
    <location>
        <begin position="24"/>
        <end position="198"/>
    </location>
</feature>
<comment type="similarity">
    <text evidence="2">Belongs to the GerABKC lipoprotein family.</text>
</comment>
<reference evidence="10 11" key="1">
    <citation type="submission" date="2023-05" db="EMBL/GenBank/DDBJ databases">
        <title>Draft genome of Paenibacillus sp. CCS26.</title>
        <authorList>
            <person name="Akita H."/>
            <person name="Shinto Y."/>
            <person name="Kimura Z."/>
        </authorList>
    </citation>
    <scope>NUCLEOTIDE SEQUENCE [LARGE SCALE GENOMIC DNA]</scope>
    <source>
        <strain evidence="10 11">CCS26</strain>
    </source>
</reference>
<keyword evidence="11" id="KW-1185">Reference proteome</keyword>
<evidence type="ECO:0008006" key="12">
    <source>
        <dbReference type="Google" id="ProtNLM"/>
    </source>
</evidence>
<gene>
    <name evidence="10" type="ORF">PghCCS26_49480</name>
</gene>
<evidence type="ECO:0000313" key="10">
    <source>
        <dbReference type="EMBL" id="GMK47818.1"/>
    </source>
</evidence>
<dbReference type="PANTHER" id="PTHR35789">
    <property type="entry name" value="SPORE GERMINATION PROTEIN B3"/>
    <property type="match status" value="1"/>
</dbReference>
<evidence type="ECO:0000256" key="1">
    <source>
        <dbReference type="ARBA" id="ARBA00004635"/>
    </source>
</evidence>
<evidence type="ECO:0000256" key="2">
    <source>
        <dbReference type="ARBA" id="ARBA00007886"/>
    </source>
</evidence>
<dbReference type="Proteomes" id="UP001285921">
    <property type="component" value="Unassembled WGS sequence"/>
</dbReference>
<sequence length="400" mass="45230">MMMRRILVPLLFVLIAMTLTGCWNRRELNDLAIAVAIGIDKDGENQYQVSVQVVDPGEVAANNRTMTRTPVTFYQARGRTIFEAIRKMTTVSPRPIYSAHLRMLVIGEELAKEGIADALEYMSRYYEHRTDFYITIARETTAASTLKILTHLEAIPANQMYSSLLNSQKQWAPTASITLDQLIMDIVRKGKQPVVTGLRLRGDREKGESRENVEKIASPAHLQYSGMAVFNEDKLVGWLNEGESRGYSFIHNDVHNTVGVLNCPEGGRMTIEVIRSKTTTKARFVNGEPEIHIGIRTEGSIGEVLCKIDLTQKSSIYELEHESAEAIRGFVQKTIHQVQEKYKVDIFGFGDVVHRANPSYWKSVENDWDAVFQKMPVKLDVVVNIRQTGTVSNSFMQEMK</sequence>
<dbReference type="EMBL" id="BTCL01000023">
    <property type="protein sequence ID" value="GMK47818.1"/>
    <property type="molecule type" value="Genomic_DNA"/>
</dbReference>
<evidence type="ECO:0000256" key="6">
    <source>
        <dbReference type="ARBA" id="ARBA00023139"/>
    </source>
</evidence>
<name>A0ABQ6NRV5_9BACL</name>
<comment type="subcellular location">
    <subcellularLocation>
        <location evidence="1">Membrane</location>
        <topology evidence="1">Lipid-anchor</topology>
    </subcellularLocation>
</comment>
<keyword evidence="6" id="KW-0564">Palmitate</keyword>
<organism evidence="10 11">
    <name type="scientific">Paenibacillus glycanilyticus</name>
    <dbReference type="NCBI Taxonomy" id="126569"/>
    <lineage>
        <taxon>Bacteria</taxon>
        <taxon>Bacillati</taxon>
        <taxon>Bacillota</taxon>
        <taxon>Bacilli</taxon>
        <taxon>Bacillales</taxon>
        <taxon>Paenibacillaceae</taxon>
        <taxon>Paenibacillus</taxon>
    </lineage>
</organism>
<keyword evidence="4" id="KW-0732">Signal</keyword>
<protein>
    <recommendedName>
        <fullName evidence="12">Ger(X)C family spore germination protein</fullName>
    </recommendedName>
</protein>
<dbReference type="RefSeq" id="WP_317981686.1">
    <property type="nucleotide sequence ID" value="NZ_BTCL01000023.1"/>
</dbReference>
<dbReference type="InterPro" id="IPR038501">
    <property type="entry name" value="Spore_GerAC_C_sf"/>
</dbReference>
<evidence type="ECO:0000256" key="5">
    <source>
        <dbReference type="ARBA" id="ARBA00023136"/>
    </source>
</evidence>
<dbReference type="Pfam" id="PF05504">
    <property type="entry name" value="Spore_GerAC"/>
    <property type="match status" value="1"/>
</dbReference>
<dbReference type="InterPro" id="IPR008844">
    <property type="entry name" value="Spore_GerAC-like"/>
</dbReference>
<dbReference type="Pfam" id="PF25198">
    <property type="entry name" value="Spore_GerAC_N"/>
    <property type="match status" value="1"/>
</dbReference>
<dbReference type="Gene3D" id="6.20.190.10">
    <property type="entry name" value="Nutrient germinant receptor protein C, domain 1"/>
    <property type="match status" value="1"/>
</dbReference>
<evidence type="ECO:0000256" key="3">
    <source>
        <dbReference type="ARBA" id="ARBA00022544"/>
    </source>
</evidence>
<dbReference type="Gene3D" id="3.30.300.210">
    <property type="entry name" value="Nutrient germinant receptor protein C, domain 3"/>
    <property type="match status" value="1"/>
</dbReference>
<keyword evidence="3" id="KW-0309">Germination</keyword>
<keyword evidence="5" id="KW-0472">Membrane</keyword>
<dbReference type="PANTHER" id="PTHR35789:SF1">
    <property type="entry name" value="SPORE GERMINATION PROTEIN B3"/>
    <property type="match status" value="1"/>
</dbReference>
<accession>A0ABQ6NRV5</accession>
<evidence type="ECO:0000256" key="4">
    <source>
        <dbReference type="ARBA" id="ARBA00022729"/>
    </source>
</evidence>
<feature type="domain" description="Spore germination GerAC-like C-terminal" evidence="8">
    <location>
        <begin position="225"/>
        <end position="389"/>
    </location>
</feature>
<evidence type="ECO:0000259" key="9">
    <source>
        <dbReference type="Pfam" id="PF25198"/>
    </source>
</evidence>
<evidence type="ECO:0000259" key="8">
    <source>
        <dbReference type="Pfam" id="PF05504"/>
    </source>
</evidence>
<dbReference type="InterPro" id="IPR057336">
    <property type="entry name" value="GerAC_N"/>
</dbReference>
<evidence type="ECO:0000256" key="7">
    <source>
        <dbReference type="ARBA" id="ARBA00023288"/>
    </source>
</evidence>